<evidence type="ECO:0000256" key="2">
    <source>
        <dbReference type="ARBA" id="ARBA00001966"/>
    </source>
</evidence>
<comment type="subcellular location">
    <subcellularLocation>
        <location evidence="3">Cytoplasm</location>
    </subcellularLocation>
</comment>
<gene>
    <name evidence="19" type="ORF">DFJ64_1934</name>
</gene>
<dbReference type="SUPFAM" id="SSF55874">
    <property type="entry name" value="ATPase domain of HSP90 chaperone/DNA topoisomerase II/histidine kinase"/>
    <property type="match status" value="1"/>
</dbReference>
<dbReference type="SMART" id="SM00387">
    <property type="entry name" value="HATPase_c"/>
    <property type="match status" value="1"/>
</dbReference>
<evidence type="ECO:0000256" key="5">
    <source>
        <dbReference type="ARBA" id="ARBA00017322"/>
    </source>
</evidence>
<dbReference type="RefSeq" id="WP_245941040.1">
    <property type="nucleotide sequence ID" value="NZ_QTUC01000001.1"/>
</dbReference>
<evidence type="ECO:0000256" key="17">
    <source>
        <dbReference type="SAM" id="Phobius"/>
    </source>
</evidence>
<comment type="function">
    <text evidence="14">Member of the two-component regulatory system NreB/NreC involved in the control of dissimilatory nitrate/nitrite reduction in response to oxygen. NreB functions as a direct oxygen sensor histidine kinase which is autophosphorylated, in the absence of oxygen, probably at the conserved histidine residue, and transfers its phosphate group probably to a conserved aspartate residue of NreC. NreB/NreC activates the expression of the nitrate (narGHJI) and nitrite (nir) reductase operons, as well as the putative nitrate transporter gene narT.</text>
</comment>
<accession>A0A3D9VGS7</accession>
<dbReference type="AlphaFoldDB" id="A0A3D9VGS7"/>
<dbReference type="GO" id="GO:0046872">
    <property type="term" value="F:metal ion binding"/>
    <property type="evidence" value="ECO:0007669"/>
    <property type="project" value="UniProtKB-KW"/>
</dbReference>
<keyword evidence="8" id="KW-0808">Transferase</keyword>
<evidence type="ECO:0000313" key="19">
    <source>
        <dbReference type="EMBL" id="REF36521.1"/>
    </source>
</evidence>
<dbReference type="InterPro" id="IPR004358">
    <property type="entry name" value="Sig_transdc_His_kin-like_C"/>
</dbReference>
<dbReference type="PANTHER" id="PTHR24421">
    <property type="entry name" value="NITRATE/NITRITE SENSOR PROTEIN NARX-RELATED"/>
    <property type="match status" value="1"/>
</dbReference>
<evidence type="ECO:0000256" key="1">
    <source>
        <dbReference type="ARBA" id="ARBA00000085"/>
    </source>
</evidence>
<organism evidence="19 20">
    <name type="scientific">Thermasporomyces composti</name>
    <dbReference type="NCBI Taxonomy" id="696763"/>
    <lineage>
        <taxon>Bacteria</taxon>
        <taxon>Bacillati</taxon>
        <taxon>Actinomycetota</taxon>
        <taxon>Actinomycetes</taxon>
        <taxon>Propionibacteriales</taxon>
        <taxon>Nocardioidaceae</taxon>
        <taxon>Thermasporomyces</taxon>
    </lineage>
</organism>
<feature type="transmembrane region" description="Helical" evidence="17">
    <location>
        <begin position="121"/>
        <end position="139"/>
    </location>
</feature>
<dbReference type="GO" id="GO:0000155">
    <property type="term" value="F:phosphorelay sensor kinase activity"/>
    <property type="evidence" value="ECO:0007669"/>
    <property type="project" value="InterPro"/>
</dbReference>
<dbReference type="Gene3D" id="3.30.565.10">
    <property type="entry name" value="Histidine kinase-like ATPase, C-terminal domain"/>
    <property type="match status" value="1"/>
</dbReference>
<keyword evidence="17" id="KW-0812">Transmembrane</keyword>
<evidence type="ECO:0000256" key="11">
    <source>
        <dbReference type="ARBA" id="ARBA00023004"/>
    </source>
</evidence>
<reference evidence="19 20" key="1">
    <citation type="submission" date="2018-08" db="EMBL/GenBank/DDBJ databases">
        <title>Sequencing the genomes of 1000 actinobacteria strains.</title>
        <authorList>
            <person name="Klenk H.-P."/>
        </authorList>
    </citation>
    <scope>NUCLEOTIDE SEQUENCE [LARGE SCALE GENOMIC DNA]</scope>
    <source>
        <strain evidence="19 20">DSM 22891</strain>
    </source>
</reference>
<dbReference type="PIRSF" id="PIRSF037434">
    <property type="entry name" value="STHK_ChrS"/>
    <property type="match status" value="1"/>
</dbReference>
<comment type="cofactor">
    <cofactor evidence="2">
        <name>[4Fe-4S] cluster</name>
        <dbReference type="ChEBI" id="CHEBI:49883"/>
    </cofactor>
</comment>
<dbReference type="GO" id="GO:0016020">
    <property type="term" value="C:membrane"/>
    <property type="evidence" value="ECO:0007669"/>
    <property type="project" value="InterPro"/>
</dbReference>
<dbReference type="PRINTS" id="PR00344">
    <property type="entry name" value="BCTRLSENSOR"/>
</dbReference>
<evidence type="ECO:0000256" key="16">
    <source>
        <dbReference type="SAM" id="Coils"/>
    </source>
</evidence>
<evidence type="ECO:0000256" key="8">
    <source>
        <dbReference type="ARBA" id="ARBA00022679"/>
    </source>
</evidence>
<dbReference type="EC" id="2.7.13.3" evidence="4"/>
<keyword evidence="20" id="KW-1185">Reference proteome</keyword>
<keyword evidence="13" id="KW-0411">Iron-sulfur</keyword>
<dbReference type="PANTHER" id="PTHR24421:SF62">
    <property type="entry name" value="SENSORY TRANSDUCTION HISTIDINE KINASE"/>
    <property type="match status" value="1"/>
</dbReference>
<feature type="transmembrane region" description="Helical" evidence="17">
    <location>
        <begin position="31"/>
        <end position="47"/>
    </location>
</feature>
<feature type="domain" description="Histidine kinase" evidence="18">
    <location>
        <begin position="329"/>
        <end position="422"/>
    </location>
</feature>
<evidence type="ECO:0000256" key="3">
    <source>
        <dbReference type="ARBA" id="ARBA00004496"/>
    </source>
</evidence>
<evidence type="ECO:0000256" key="14">
    <source>
        <dbReference type="ARBA" id="ARBA00024827"/>
    </source>
</evidence>
<keyword evidence="9" id="KW-0479">Metal-binding</keyword>
<keyword evidence="7" id="KW-0963">Cytoplasm</keyword>
<dbReference type="Gene3D" id="1.20.5.1930">
    <property type="match status" value="1"/>
</dbReference>
<dbReference type="InterPro" id="IPR036890">
    <property type="entry name" value="HATPase_C_sf"/>
</dbReference>
<keyword evidence="6" id="KW-0004">4Fe-4S</keyword>
<keyword evidence="17" id="KW-0472">Membrane</keyword>
<evidence type="ECO:0000256" key="4">
    <source>
        <dbReference type="ARBA" id="ARBA00012438"/>
    </source>
</evidence>
<keyword evidence="16" id="KW-0175">Coiled coil</keyword>
<evidence type="ECO:0000256" key="12">
    <source>
        <dbReference type="ARBA" id="ARBA00023012"/>
    </source>
</evidence>
<dbReference type="InterPro" id="IPR050482">
    <property type="entry name" value="Sensor_HK_TwoCompSys"/>
</dbReference>
<name>A0A3D9VGS7_THECX</name>
<dbReference type="InterPro" id="IPR003594">
    <property type="entry name" value="HATPase_dom"/>
</dbReference>
<keyword evidence="17" id="KW-1133">Transmembrane helix</keyword>
<feature type="transmembrane region" description="Helical" evidence="17">
    <location>
        <begin position="83"/>
        <end position="109"/>
    </location>
</feature>
<evidence type="ECO:0000313" key="20">
    <source>
        <dbReference type="Proteomes" id="UP000256485"/>
    </source>
</evidence>
<dbReference type="Pfam" id="PF07730">
    <property type="entry name" value="HisKA_3"/>
    <property type="match status" value="1"/>
</dbReference>
<evidence type="ECO:0000256" key="13">
    <source>
        <dbReference type="ARBA" id="ARBA00023014"/>
    </source>
</evidence>
<dbReference type="InterPro" id="IPR011712">
    <property type="entry name" value="Sig_transdc_His_kin_sub3_dim/P"/>
</dbReference>
<feature type="coiled-coil region" evidence="16">
    <location>
        <begin position="177"/>
        <end position="207"/>
    </location>
</feature>
<evidence type="ECO:0000259" key="18">
    <source>
        <dbReference type="PROSITE" id="PS50109"/>
    </source>
</evidence>
<dbReference type="GO" id="GO:0046983">
    <property type="term" value="F:protein dimerization activity"/>
    <property type="evidence" value="ECO:0007669"/>
    <property type="project" value="InterPro"/>
</dbReference>
<evidence type="ECO:0000256" key="7">
    <source>
        <dbReference type="ARBA" id="ARBA00022490"/>
    </source>
</evidence>
<evidence type="ECO:0000256" key="9">
    <source>
        <dbReference type="ARBA" id="ARBA00022723"/>
    </source>
</evidence>
<proteinExistence type="predicted"/>
<feature type="transmembrane region" description="Helical" evidence="17">
    <location>
        <begin position="54"/>
        <end position="71"/>
    </location>
</feature>
<keyword evidence="12" id="KW-0902">Two-component regulatory system</keyword>
<dbReference type="PROSITE" id="PS50109">
    <property type="entry name" value="HIS_KIN"/>
    <property type="match status" value="1"/>
</dbReference>
<dbReference type="Pfam" id="PF02518">
    <property type="entry name" value="HATPase_c"/>
    <property type="match status" value="1"/>
</dbReference>
<comment type="caution">
    <text evidence="19">The sequence shown here is derived from an EMBL/GenBank/DDBJ whole genome shotgun (WGS) entry which is preliminary data.</text>
</comment>
<dbReference type="CDD" id="cd16917">
    <property type="entry name" value="HATPase_UhpB-NarQ-NarX-like"/>
    <property type="match status" value="1"/>
</dbReference>
<dbReference type="InterPro" id="IPR017205">
    <property type="entry name" value="Sig_transdc_His_kinase_ChrS"/>
</dbReference>
<keyword evidence="10 19" id="KW-0418">Kinase</keyword>
<dbReference type="GO" id="GO:0051539">
    <property type="term" value="F:4 iron, 4 sulfur cluster binding"/>
    <property type="evidence" value="ECO:0007669"/>
    <property type="project" value="UniProtKB-KW"/>
</dbReference>
<protein>
    <recommendedName>
        <fullName evidence="5">Oxygen sensor histidine kinase NreB</fullName>
        <ecNumber evidence="4">2.7.13.3</ecNumber>
    </recommendedName>
    <alternativeName>
        <fullName evidence="15">Nitrogen regulation protein B</fullName>
    </alternativeName>
</protein>
<dbReference type="InterPro" id="IPR005467">
    <property type="entry name" value="His_kinase_dom"/>
</dbReference>
<dbReference type="EMBL" id="QTUC01000001">
    <property type="protein sequence ID" value="REF36521.1"/>
    <property type="molecule type" value="Genomic_DNA"/>
</dbReference>
<keyword evidence="11" id="KW-0408">Iron</keyword>
<feature type="transmembrane region" description="Helical" evidence="17">
    <location>
        <begin position="151"/>
        <end position="172"/>
    </location>
</feature>
<evidence type="ECO:0000256" key="15">
    <source>
        <dbReference type="ARBA" id="ARBA00030800"/>
    </source>
</evidence>
<dbReference type="GO" id="GO:0005737">
    <property type="term" value="C:cytoplasm"/>
    <property type="evidence" value="ECO:0007669"/>
    <property type="project" value="UniProtKB-SubCell"/>
</dbReference>
<evidence type="ECO:0000256" key="6">
    <source>
        <dbReference type="ARBA" id="ARBA00022485"/>
    </source>
</evidence>
<dbReference type="Proteomes" id="UP000256485">
    <property type="component" value="Unassembled WGS sequence"/>
</dbReference>
<comment type="catalytic activity">
    <reaction evidence="1">
        <text>ATP + protein L-histidine = ADP + protein N-phospho-L-histidine.</text>
        <dbReference type="EC" id="2.7.13.3"/>
    </reaction>
</comment>
<sequence length="426" mass="45568">MSAETAEEVAVAIPRATPTVWERVQGPVYDAIPYFVLILSALLTLANPDQAGRGPALALSALAAVWIYLMVTRRVAERHPLGLVYFAGFTALAGALVLLAPPFGIFAWVGYLHAVGILPGWWKIPGVVATAVVVATSQAGGIPHDQATTSLFLVLFVVNVCLAGVLGAFALVDVRRSAEQKKTIEQLAEANRKLEAMMAENAGLQAQLLTQAREAGVLDERQRMAREIHDTLAQGLTGIITQLEAARQAANDPSAWRRHLDNASTLARESLREARRSVQALRTEALDTARLPEVLAELARRWAEVHGVAAEVTTTGEPRPLHPEVEMTLLRTAQEALTNVAKHAGASRVGLTLSYMEDVVALDVRDDGAGFDPARLSEQAPGEGGFGLLAMRQRVRRLAGRLDVESRPGAGTAISASVPVIPAEAR</sequence>
<evidence type="ECO:0000256" key="10">
    <source>
        <dbReference type="ARBA" id="ARBA00022777"/>
    </source>
</evidence>